<dbReference type="InterPro" id="IPR038713">
    <property type="entry name" value="Terminase_Gp1_N_sf"/>
</dbReference>
<reference evidence="3" key="1">
    <citation type="journal article" date="2019" name="Int. J. Syst. Evol. Microbiol.">
        <title>The Global Catalogue of Microorganisms (GCM) 10K type strain sequencing project: providing services to taxonomists for standard genome sequencing and annotation.</title>
        <authorList>
            <consortium name="The Broad Institute Genomics Platform"/>
            <consortium name="The Broad Institute Genome Sequencing Center for Infectious Disease"/>
            <person name="Wu L."/>
            <person name="Ma J."/>
        </authorList>
    </citation>
    <scope>NUCLEOTIDE SEQUENCE [LARGE SCALE GENOMIC DNA]</scope>
    <source>
        <strain evidence="3">JCM 31404</strain>
    </source>
</reference>
<dbReference type="Gene3D" id="1.10.10.1400">
    <property type="entry name" value="Terminase, small subunit, N-terminal DNA-binding domain, HTH motif"/>
    <property type="match status" value="1"/>
</dbReference>
<feature type="region of interest" description="Disordered" evidence="1">
    <location>
        <begin position="1"/>
        <end position="44"/>
    </location>
</feature>
<name>A0ABQ2RS88_9DEIO</name>
<feature type="compositionally biased region" description="Low complexity" evidence="1">
    <location>
        <begin position="1"/>
        <end position="27"/>
    </location>
</feature>
<accession>A0ABQ2RS88</accession>
<evidence type="ECO:0000256" key="1">
    <source>
        <dbReference type="SAM" id="MobiDB-lite"/>
    </source>
</evidence>
<organism evidence="2 3">
    <name type="scientific">Deinococcus seoulensis</name>
    <dbReference type="NCBI Taxonomy" id="1837379"/>
    <lineage>
        <taxon>Bacteria</taxon>
        <taxon>Thermotogati</taxon>
        <taxon>Deinococcota</taxon>
        <taxon>Deinococci</taxon>
        <taxon>Deinococcales</taxon>
        <taxon>Deinococcaceae</taxon>
        <taxon>Deinococcus</taxon>
    </lineage>
</organism>
<comment type="caution">
    <text evidence="2">The sequence shown here is derived from an EMBL/GenBank/DDBJ whole genome shotgun (WGS) entry which is preliminary data.</text>
</comment>
<dbReference type="EMBL" id="BMQM01000017">
    <property type="protein sequence ID" value="GGR62272.1"/>
    <property type="molecule type" value="Genomic_DNA"/>
</dbReference>
<protein>
    <recommendedName>
        <fullName evidence="4">Terminase small subunit</fullName>
    </recommendedName>
</protein>
<evidence type="ECO:0000313" key="2">
    <source>
        <dbReference type="EMBL" id="GGR62272.1"/>
    </source>
</evidence>
<dbReference type="Proteomes" id="UP000634308">
    <property type="component" value="Unassembled WGS sequence"/>
</dbReference>
<gene>
    <name evidence="2" type="ORF">GCM10008959_25290</name>
</gene>
<evidence type="ECO:0000313" key="3">
    <source>
        <dbReference type="Proteomes" id="UP000634308"/>
    </source>
</evidence>
<keyword evidence="3" id="KW-1185">Reference proteome</keyword>
<proteinExistence type="predicted"/>
<dbReference type="Pfam" id="PF03592">
    <property type="entry name" value="Terminase_2"/>
    <property type="match status" value="1"/>
</dbReference>
<dbReference type="RefSeq" id="WP_189065355.1">
    <property type="nucleotide sequence ID" value="NZ_BMQM01000017.1"/>
</dbReference>
<sequence>MPTPKKQPAKAQAQATPKPHKPGTAQPKKTKGGQGPKNPADNLIQLGPEEQKFQDALRECIPQERKFILTILEGHNHTQAAIKAGYAVRGADAQAARMLGRARVKTALEAGYEAAGISPARTLAFIAALANFDRSQIETIVRQRTVDHEYRRADAVAATVQREVDVTRSMLDDLKIEEADESELKPLQMRLSKARMRLLDLNLLLDGDPDAMTVVEVERLEEIPLIDLKKARELGLSRFVKGVKRGKYGYEVELHSFMDGVDRAAKVHGLYRETLAITNPDGTPLDAVRNSGPEDIGKMLAAYDEMRAAARRS</sequence>
<dbReference type="InterPro" id="IPR005335">
    <property type="entry name" value="Terminase_ssu"/>
</dbReference>
<evidence type="ECO:0008006" key="4">
    <source>
        <dbReference type="Google" id="ProtNLM"/>
    </source>
</evidence>